<evidence type="ECO:0000256" key="12">
    <source>
        <dbReference type="ARBA" id="ARBA00042730"/>
    </source>
</evidence>
<dbReference type="EC" id="5.3.2.1" evidence="9"/>
<dbReference type="GO" id="GO:0005615">
    <property type="term" value="C:extracellular space"/>
    <property type="evidence" value="ECO:0007669"/>
    <property type="project" value="UniProtKB-KW"/>
</dbReference>
<dbReference type="InterPro" id="IPR014347">
    <property type="entry name" value="Tautomerase/MIF_sf"/>
</dbReference>
<protein>
    <recommendedName>
        <fullName evidence="12">L-dopachrome isomerase</fullName>
        <ecNumber evidence="9">5.3.2.1</ecNumber>
        <ecNumber evidence="8">5.3.3.12</ecNumber>
    </recommendedName>
    <alternativeName>
        <fullName evidence="10">L-dopachrome tautomerase</fullName>
    </alternativeName>
    <alternativeName>
        <fullName evidence="11">Phenylpyruvate tautomerase</fullName>
    </alternativeName>
</protein>
<organism evidence="13 14">
    <name type="scientific">Trichinella nativa</name>
    <dbReference type="NCBI Taxonomy" id="6335"/>
    <lineage>
        <taxon>Eukaryota</taxon>
        <taxon>Metazoa</taxon>
        <taxon>Ecdysozoa</taxon>
        <taxon>Nematoda</taxon>
        <taxon>Enoplea</taxon>
        <taxon>Dorylaimia</taxon>
        <taxon>Trichinellida</taxon>
        <taxon>Trichinellidae</taxon>
        <taxon>Trichinella</taxon>
    </lineage>
</organism>
<evidence type="ECO:0000256" key="3">
    <source>
        <dbReference type="ARBA" id="ARBA00022514"/>
    </source>
</evidence>
<evidence type="ECO:0000256" key="7">
    <source>
        <dbReference type="ARBA" id="ARBA00036823"/>
    </source>
</evidence>
<keyword evidence="3" id="KW-0202">Cytokine</keyword>
<dbReference type="GO" id="GO:0005125">
    <property type="term" value="F:cytokine activity"/>
    <property type="evidence" value="ECO:0007669"/>
    <property type="project" value="UniProtKB-KW"/>
</dbReference>
<keyword evidence="5" id="KW-0413">Isomerase</keyword>
<evidence type="ECO:0000256" key="11">
    <source>
        <dbReference type="ARBA" id="ARBA00041912"/>
    </source>
</evidence>
<evidence type="ECO:0000256" key="6">
    <source>
        <dbReference type="ARBA" id="ARBA00036735"/>
    </source>
</evidence>
<comment type="catalytic activity">
    <reaction evidence="6">
        <text>3-phenylpyruvate = enol-phenylpyruvate</text>
        <dbReference type="Rhea" id="RHEA:17097"/>
        <dbReference type="ChEBI" id="CHEBI:16815"/>
        <dbReference type="ChEBI" id="CHEBI:18005"/>
        <dbReference type="EC" id="5.3.2.1"/>
    </reaction>
</comment>
<dbReference type="SUPFAM" id="SSF55331">
    <property type="entry name" value="Tautomerase/MIF"/>
    <property type="match status" value="2"/>
</dbReference>
<comment type="similarity">
    <text evidence="2">Belongs to the MIF family.</text>
</comment>
<evidence type="ECO:0000256" key="5">
    <source>
        <dbReference type="ARBA" id="ARBA00023235"/>
    </source>
</evidence>
<proteinExistence type="inferred from homology"/>
<evidence type="ECO:0000256" key="2">
    <source>
        <dbReference type="ARBA" id="ARBA00005851"/>
    </source>
</evidence>
<dbReference type="InterPro" id="IPR001398">
    <property type="entry name" value="Macrophage_inhib_fac"/>
</dbReference>
<gene>
    <name evidence="13" type="ORF">D917_04810</name>
</gene>
<dbReference type="Gene3D" id="3.30.429.10">
    <property type="entry name" value="Macrophage Migration Inhibitory Factor"/>
    <property type="match status" value="2"/>
</dbReference>
<name>A0A1Y3EY53_9BILA</name>
<comment type="subcellular location">
    <subcellularLocation>
        <location evidence="1">Secreted</location>
    </subcellularLocation>
</comment>
<dbReference type="EC" id="5.3.3.12" evidence="8"/>
<evidence type="ECO:0000313" key="13">
    <source>
        <dbReference type="EMBL" id="OUC50061.1"/>
    </source>
</evidence>
<evidence type="ECO:0000256" key="1">
    <source>
        <dbReference type="ARBA" id="ARBA00004613"/>
    </source>
</evidence>
<dbReference type="AlphaFoldDB" id="A0A1Y3EY53"/>
<dbReference type="EMBL" id="LVZM01000042">
    <property type="protein sequence ID" value="OUC50061.1"/>
    <property type="molecule type" value="Genomic_DNA"/>
</dbReference>
<evidence type="ECO:0000313" key="14">
    <source>
        <dbReference type="Proteomes" id="UP000243006"/>
    </source>
</evidence>
<evidence type="ECO:0000256" key="9">
    <source>
        <dbReference type="ARBA" id="ARBA00039086"/>
    </source>
</evidence>
<comment type="caution">
    <text evidence="13">The sequence shown here is derived from an EMBL/GenBank/DDBJ whole genome shotgun (WGS) entry which is preliminary data.</text>
</comment>
<evidence type="ECO:0000256" key="8">
    <source>
        <dbReference type="ARBA" id="ARBA00038932"/>
    </source>
</evidence>
<comment type="catalytic activity">
    <reaction evidence="7">
        <text>L-dopachrome = 5,6-dihydroxyindole-2-carboxylate</text>
        <dbReference type="Rhea" id="RHEA:13041"/>
        <dbReference type="ChEBI" id="CHEBI:16875"/>
        <dbReference type="ChEBI" id="CHEBI:57509"/>
        <dbReference type="EC" id="5.3.3.12"/>
    </reaction>
</comment>
<evidence type="ECO:0000256" key="4">
    <source>
        <dbReference type="ARBA" id="ARBA00022525"/>
    </source>
</evidence>
<dbReference type="Proteomes" id="UP000243006">
    <property type="component" value="Unassembled WGS sequence"/>
</dbReference>
<evidence type="ECO:0000256" key="10">
    <source>
        <dbReference type="ARBA" id="ARBA00041631"/>
    </source>
</evidence>
<dbReference type="PANTHER" id="PTHR11954:SF6">
    <property type="entry name" value="MACROPHAGE MIGRATION INHIBITORY FACTOR"/>
    <property type="match status" value="1"/>
</dbReference>
<dbReference type="PANTHER" id="PTHR11954">
    <property type="entry name" value="D-DOPACHROME DECARBOXYLASE"/>
    <property type="match status" value="1"/>
</dbReference>
<accession>A0A1Y3EY53</accession>
<dbReference type="Pfam" id="PF01187">
    <property type="entry name" value="MIF"/>
    <property type="match status" value="2"/>
</dbReference>
<sequence>MEFGGADDPCLIGVVRAVGRISAEENAQYAERLSEFLHQQLGILPQRLFTVSSRTNVHTVLEYGWLLRWMEWLSASVDYVAVHINTDQQLSFGGSTNPAAFGTLMSIGGIEPSRNRDHSAKLFDHLNKKLGIPKNRMYIHFVNLNGEDVGWNGTTF</sequence>
<dbReference type="GO" id="GO:0050178">
    <property type="term" value="F:phenylpyruvate tautomerase activity"/>
    <property type="evidence" value="ECO:0007669"/>
    <property type="project" value="UniProtKB-EC"/>
</dbReference>
<keyword evidence="4" id="KW-0964">Secreted</keyword>
<dbReference type="GO" id="GO:0004167">
    <property type="term" value="F:dopachrome isomerase activity"/>
    <property type="evidence" value="ECO:0007669"/>
    <property type="project" value="UniProtKB-EC"/>
</dbReference>
<reference evidence="13 14" key="1">
    <citation type="submission" date="2015-04" db="EMBL/GenBank/DDBJ databases">
        <title>Draft genome of the roundworm Trichinella nativa.</title>
        <authorList>
            <person name="Mitreva M."/>
        </authorList>
    </citation>
    <scope>NUCLEOTIDE SEQUENCE [LARGE SCALE GENOMIC DNA]</scope>
    <source>
        <strain evidence="13 14">ISS45</strain>
    </source>
</reference>